<dbReference type="AlphaFoldDB" id="A0A7D4TKW1"/>
<sequence>MSFTQLLFRWVPTFLAFPLGGLLATLAFGPIRDPLAAAVSGANVGALLGVAQWWALRPLRLTFDWVWTTALALMIASPIAWALINFSTTIVDLTIWGLITGSIVGFAQSSSQRNPLRVNLMWSGIVSVAWGGAWFISANVIVDADANYAIFGSTGAIVATSAMAFFVNRLLARKEKS</sequence>
<feature type="transmembrane region" description="Helical" evidence="1">
    <location>
        <begin position="120"/>
        <end position="142"/>
    </location>
</feature>
<evidence type="ECO:0000313" key="3">
    <source>
        <dbReference type="Proteomes" id="UP000501003"/>
    </source>
</evidence>
<dbReference type="EMBL" id="CP054056">
    <property type="protein sequence ID" value="QKJ25652.1"/>
    <property type="molecule type" value="Genomic_DNA"/>
</dbReference>
<keyword evidence="1" id="KW-0472">Membrane</keyword>
<feature type="transmembrane region" description="Helical" evidence="1">
    <location>
        <begin position="35"/>
        <end position="56"/>
    </location>
</feature>
<proteinExistence type="predicted"/>
<keyword evidence="1" id="KW-0812">Transmembrane</keyword>
<evidence type="ECO:0000313" key="2">
    <source>
        <dbReference type="EMBL" id="QKJ25652.1"/>
    </source>
</evidence>
<evidence type="ECO:0000256" key="1">
    <source>
        <dbReference type="SAM" id="Phobius"/>
    </source>
</evidence>
<keyword evidence="3" id="KW-1185">Reference proteome</keyword>
<accession>A0A7D4TKW1</accession>
<dbReference type="KEGG" id="aqg:HRU87_05665"/>
<organism evidence="2 3">
    <name type="scientific">Aquiluna borgnonia</name>
    <dbReference type="NCBI Taxonomy" id="2499157"/>
    <lineage>
        <taxon>Bacteria</taxon>
        <taxon>Bacillati</taxon>
        <taxon>Actinomycetota</taxon>
        <taxon>Actinomycetes</taxon>
        <taxon>Micrococcales</taxon>
        <taxon>Microbacteriaceae</taxon>
        <taxon>Luna cluster</taxon>
        <taxon>Luna-1 subcluster</taxon>
        <taxon>Aquiluna</taxon>
    </lineage>
</organism>
<feature type="transmembrane region" description="Helical" evidence="1">
    <location>
        <begin position="90"/>
        <end position="108"/>
    </location>
</feature>
<name>A0A7D4TKW1_9MICO</name>
<feature type="transmembrane region" description="Helical" evidence="1">
    <location>
        <begin position="7"/>
        <end position="29"/>
    </location>
</feature>
<evidence type="ECO:0008006" key="4">
    <source>
        <dbReference type="Google" id="ProtNLM"/>
    </source>
</evidence>
<reference evidence="2 3" key="1">
    <citation type="submission" date="2020-05" db="EMBL/GenBank/DDBJ databases">
        <title>Aquirufa sp. strain 15G-AUS-rot a new Aquirufa species.</title>
        <authorList>
            <person name="Pitt A."/>
            <person name="Hahn M.W."/>
        </authorList>
    </citation>
    <scope>NUCLEOTIDE SEQUENCE [LARGE SCALE GENOMIC DNA]</scope>
    <source>
        <strain evidence="2 3">15G-AUS-rot</strain>
    </source>
</reference>
<protein>
    <recommendedName>
        <fullName evidence="4">Transmembrane protein</fullName>
    </recommendedName>
</protein>
<keyword evidence="1" id="KW-1133">Transmembrane helix</keyword>
<feature type="transmembrane region" description="Helical" evidence="1">
    <location>
        <begin position="63"/>
        <end position="84"/>
    </location>
</feature>
<feature type="transmembrane region" description="Helical" evidence="1">
    <location>
        <begin position="148"/>
        <end position="171"/>
    </location>
</feature>
<gene>
    <name evidence="2" type="ORF">HRU87_05665</name>
</gene>
<dbReference type="RefSeq" id="WP_173493949.1">
    <property type="nucleotide sequence ID" value="NZ_CP054056.1"/>
</dbReference>
<dbReference type="Proteomes" id="UP000501003">
    <property type="component" value="Chromosome"/>
</dbReference>